<name>A0A060QDF3_9PROT</name>
<reference evidence="2 3" key="1">
    <citation type="journal article" date="2014" name="Genome Biol. Evol.">
        <title>Acetic acid bacteria genomes reveal functional traits for adaptation to life in insect guts.</title>
        <authorList>
            <person name="Chouaia B."/>
            <person name="Gaiarsa S."/>
            <person name="Crotti E."/>
            <person name="Comandatore F."/>
            <person name="Degli Esposti M."/>
            <person name="Ricci I."/>
            <person name="Alma A."/>
            <person name="Favia G."/>
            <person name="Bandi C."/>
            <person name="Daffonchio D."/>
        </authorList>
    </citation>
    <scope>NUCLEOTIDE SEQUENCE [LARGE SCALE GENOMIC DNA]</scope>
    <source>
        <strain evidence="2 3">SF2.1</strain>
    </source>
</reference>
<keyword evidence="1" id="KW-1133">Transmembrane helix</keyword>
<comment type="caution">
    <text evidence="2">The sequence shown here is derived from an EMBL/GenBank/DDBJ whole genome shotgun (WGS) entry which is preliminary data.</text>
</comment>
<reference evidence="2 3" key="2">
    <citation type="journal article" date="2014" name="PLoS ONE">
        <title>Evolution of mitochondria reconstructed from the energy metabolism of living bacteria.</title>
        <authorList>
            <person name="Degli Esposti M."/>
            <person name="Chouaia B."/>
            <person name="Comandatore F."/>
            <person name="Crotti E."/>
            <person name="Sassera D."/>
            <person name="Lievens P.M."/>
            <person name="Daffonchio D."/>
            <person name="Bandi C."/>
        </authorList>
    </citation>
    <scope>NUCLEOTIDE SEQUENCE [LARGE SCALE GENOMIC DNA]</scope>
    <source>
        <strain evidence="2 3">SF2.1</strain>
    </source>
</reference>
<protein>
    <submittedName>
        <fullName evidence="2">Uncharacterized protein</fullName>
    </submittedName>
</protein>
<evidence type="ECO:0000313" key="3">
    <source>
        <dbReference type="Proteomes" id="UP000027583"/>
    </source>
</evidence>
<dbReference type="AlphaFoldDB" id="A0A060QDF3"/>
<dbReference type="RefSeq" id="WP_023979123.1">
    <property type="nucleotide sequence ID" value="NZ_CBLX010000007.1"/>
</dbReference>
<sequence length="127" mass="13214">MTTPPPPVSRVLMAAVIGMGVMIVIGTAGLIGVVVHRAMHPHQATLQERRVPASPMPGQGNIVESGGSQKRGDGAAVFTLHGGGHVLSQIVRPDGSLSLLIATPEGEQIVIWSPESNRVMARFALSP</sequence>
<gene>
    <name evidence="2" type="ORF">ASAP_0925</name>
</gene>
<evidence type="ECO:0000313" key="2">
    <source>
        <dbReference type="EMBL" id="CDG38970.1"/>
    </source>
</evidence>
<keyword evidence="1" id="KW-0472">Membrane</keyword>
<organism evidence="2 3">
    <name type="scientific">Asaia bogorensis</name>
    <dbReference type="NCBI Taxonomy" id="91915"/>
    <lineage>
        <taxon>Bacteria</taxon>
        <taxon>Pseudomonadati</taxon>
        <taxon>Pseudomonadota</taxon>
        <taxon>Alphaproteobacteria</taxon>
        <taxon>Acetobacterales</taxon>
        <taxon>Acetobacteraceae</taxon>
        <taxon>Asaia</taxon>
    </lineage>
</organism>
<evidence type="ECO:0000256" key="1">
    <source>
        <dbReference type="SAM" id="Phobius"/>
    </source>
</evidence>
<keyword evidence="1" id="KW-0812">Transmembrane</keyword>
<proteinExistence type="predicted"/>
<accession>A0A060QDF3</accession>
<dbReference type="Proteomes" id="UP000027583">
    <property type="component" value="Unassembled WGS sequence"/>
</dbReference>
<feature type="transmembrane region" description="Helical" evidence="1">
    <location>
        <begin position="12"/>
        <end position="35"/>
    </location>
</feature>
<dbReference type="EMBL" id="CBLX010000007">
    <property type="protein sequence ID" value="CDG38970.1"/>
    <property type="molecule type" value="Genomic_DNA"/>
</dbReference>